<keyword evidence="2" id="KW-1185">Reference proteome</keyword>
<organism evidence="1 2">
    <name type="scientific">Aspergillus cavernicola</name>
    <dbReference type="NCBI Taxonomy" id="176166"/>
    <lineage>
        <taxon>Eukaryota</taxon>
        <taxon>Fungi</taxon>
        <taxon>Dikarya</taxon>
        <taxon>Ascomycota</taxon>
        <taxon>Pezizomycotina</taxon>
        <taxon>Eurotiomycetes</taxon>
        <taxon>Eurotiomycetidae</taxon>
        <taxon>Eurotiales</taxon>
        <taxon>Aspergillaceae</taxon>
        <taxon>Aspergillus</taxon>
        <taxon>Aspergillus subgen. Nidulantes</taxon>
    </lineage>
</organism>
<dbReference type="PANTHER" id="PTHR14187">
    <property type="entry name" value="ALPHA KINASE/ELONGATION FACTOR 2 KINASE"/>
    <property type="match status" value="1"/>
</dbReference>
<proteinExistence type="predicted"/>
<protein>
    <recommendedName>
        <fullName evidence="3">Actin-like ATPase domain-containing protein</fullName>
    </recommendedName>
</protein>
<evidence type="ECO:0000313" key="1">
    <source>
        <dbReference type="EMBL" id="KAL2820152.1"/>
    </source>
</evidence>
<name>A0ABR4HZG6_9EURO</name>
<dbReference type="Gene3D" id="3.30.420.40">
    <property type="match status" value="1"/>
</dbReference>
<dbReference type="SUPFAM" id="SSF53067">
    <property type="entry name" value="Actin-like ATPase domain"/>
    <property type="match status" value="2"/>
</dbReference>
<dbReference type="CDD" id="cd10170">
    <property type="entry name" value="ASKHA_NBD_HSP70"/>
    <property type="match status" value="1"/>
</dbReference>
<dbReference type="Proteomes" id="UP001610335">
    <property type="component" value="Unassembled WGS sequence"/>
</dbReference>
<evidence type="ECO:0008006" key="3">
    <source>
        <dbReference type="Google" id="ProtNLM"/>
    </source>
</evidence>
<dbReference type="EMBL" id="JBFXLS010000072">
    <property type="protein sequence ID" value="KAL2820152.1"/>
    <property type="molecule type" value="Genomic_DNA"/>
</dbReference>
<reference evidence="1 2" key="1">
    <citation type="submission" date="2024-07" db="EMBL/GenBank/DDBJ databases">
        <title>Section-level genome sequencing and comparative genomics of Aspergillus sections Usti and Cavernicolus.</title>
        <authorList>
            <consortium name="Lawrence Berkeley National Laboratory"/>
            <person name="Nybo J.L."/>
            <person name="Vesth T.C."/>
            <person name="Theobald S."/>
            <person name="Frisvad J.C."/>
            <person name="Larsen T.O."/>
            <person name="Kjaerboelling I."/>
            <person name="Rothschild-Mancinelli K."/>
            <person name="Lyhne E.K."/>
            <person name="Kogle M.E."/>
            <person name="Barry K."/>
            <person name="Clum A."/>
            <person name="Na H."/>
            <person name="Ledsgaard L."/>
            <person name="Lin J."/>
            <person name="Lipzen A."/>
            <person name="Kuo A."/>
            <person name="Riley R."/>
            <person name="Mondo S."/>
            <person name="LaButti K."/>
            <person name="Haridas S."/>
            <person name="Pangalinan J."/>
            <person name="Salamov A.A."/>
            <person name="Simmons B.A."/>
            <person name="Magnuson J.K."/>
            <person name="Chen J."/>
            <person name="Drula E."/>
            <person name="Henrissat B."/>
            <person name="Wiebenga A."/>
            <person name="Lubbers R.J."/>
            <person name="Gomes A.C."/>
            <person name="Makela M.R."/>
            <person name="Stajich J."/>
            <person name="Grigoriev I.V."/>
            <person name="Mortensen U.H."/>
            <person name="De vries R.P."/>
            <person name="Baker S.E."/>
            <person name="Andersen M.R."/>
        </authorList>
    </citation>
    <scope>NUCLEOTIDE SEQUENCE [LARGE SCALE GENOMIC DNA]</scope>
    <source>
        <strain evidence="1 2">CBS 600.67</strain>
    </source>
</reference>
<dbReference type="PANTHER" id="PTHR14187:SF5">
    <property type="entry name" value="HEAT SHOCK 70 KDA PROTEIN 12A"/>
    <property type="match status" value="1"/>
</dbReference>
<evidence type="ECO:0000313" key="2">
    <source>
        <dbReference type="Proteomes" id="UP001610335"/>
    </source>
</evidence>
<gene>
    <name evidence="1" type="ORF">BDW59DRAFT_164765</name>
</gene>
<dbReference type="InterPro" id="IPR043129">
    <property type="entry name" value="ATPase_NBD"/>
</dbReference>
<accession>A0ABR4HZG6</accession>
<comment type="caution">
    <text evidence="1">The sequence shown here is derived from an EMBL/GenBank/DDBJ whole genome shotgun (WGS) entry which is preliminary data.</text>
</comment>
<sequence>MDANNMNSQHDYWEDDDSDSDIGLSMDELNIEEKDDVLVIGIDFGTTFSGVAYATSSEFLTGNISPITEWPGCGGDEGKAPTEIFYEHGTTSWGYAIPEDADPIRWFKLLLLKNEDLKEDVQSSEFYLLAKEKVRSENLRPVDLVADYLRLLWEHTLRVIEKSRGAQFLPALRYHIVITVPAIWKGYARQSMEEAANMAGLLAPRDIGKTRLSFVLEPEAAGMATLADPDHRDLVQTGNVWLILDAGGGTVASDLISYKIGTKQPITMDEAVEGTGALCGGVLIDNAFQGLCRTRLGRRWTLLSANGIKEILRDKWERTYKRQFAPRPDNQAAEYPIPIPAEAFVSTGVDDLSQLPHIKKGRIHFRESDILKAFTESFTRIDELVDEQIMKTEQKGLTLRVCILTNACGTSKFIFFRELSSRTAISRGAVYKGFAEDQRMGAEDEDGHSGGMKIFHDIPAPIRVTSTIARYSLGTSHYTHFDPSTHDKSDPDYGWHSEEGAYVIKNQVKWYIRKGDNISKLDPVQHPWRRLLRKNFKGSFSDYLYQCASSNPPHRIDDTVKPLCDLKVAPNVNMSSLENFTSADGKKKLKVLDYSLEMVPSGASMEFNFYINGRKQASHNVKAEYE</sequence>